<dbReference type="SMART" id="SM00256">
    <property type="entry name" value="FBOX"/>
    <property type="match status" value="1"/>
</dbReference>
<dbReference type="PROSITE" id="PS50181">
    <property type="entry name" value="FBOX"/>
    <property type="match status" value="1"/>
</dbReference>
<dbReference type="SUPFAM" id="SSF81383">
    <property type="entry name" value="F-box domain"/>
    <property type="match status" value="1"/>
</dbReference>
<keyword evidence="3" id="KW-1185">Reference proteome</keyword>
<feature type="non-terminal residue" evidence="2">
    <location>
        <position position="480"/>
    </location>
</feature>
<gene>
    <name evidence="2" type="ORF">HD556DRAFT_1234057</name>
</gene>
<dbReference type="Proteomes" id="UP000719766">
    <property type="component" value="Unassembled WGS sequence"/>
</dbReference>
<comment type="caution">
    <text evidence="2">The sequence shown here is derived from an EMBL/GenBank/DDBJ whole genome shotgun (WGS) entry which is preliminary data.</text>
</comment>
<dbReference type="Gene3D" id="1.20.1280.50">
    <property type="match status" value="1"/>
</dbReference>
<dbReference type="CDD" id="cd09917">
    <property type="entry name" value="F-box_SF"/>
    <property type="match status" value="1"/>
</dbReference>
<reference evidence="2" key="1">
    <citation type="journal article" date="2020" name="New Phytol.">
        <title>Comparative genomics reveals dynamic genome evolution in host specialist ectomycorrhizal fungi.</title>
        <authorList>
            <person name="Lofgren L.A."/>
            <person name="Nguyen N.H."/>
            <person name="Vilgalys R."/>
            <person name="Ruytinx J."/>
            <person name="Liao H.L."/>
            <person name="Branco S."/>
            <person name="Kuo A."/>
            <person name="LaButti K."/>
            <person name="Lipzen A."/>
            <person name="Andreopoulos W."/>
            <person name="Pangilinan J."/>
            <person name="Riley R."/>
            <person name="Hundley H."/>
            <person name="Na H."/>
            <person name="Barry K."/>
            <person name="Grigoriev I.V."/>
            <person name="Stajich J.E."/>
            <person name="Kennedy P.G."/>
        </authorList>
    </citation>
    <scope>NUCLEOTIDE SEQUENCE</scope>
    <source>
        <strain evidence="2">S12</strain>
    </source>
</reference>
<dbReference type="Pfam" id="PF12937">
    <property type="entry name" value="F-box-like"/>
    <property type="match status" value="1"/>
</dbReference>
<evidence type="ECO:0000313" key="2">
    <source>
        <dbReference type="EMBL" id="KAG1796801.1"/>
    </source>
</evidence>
<dbReference type="EMBL" id="JABBWE010000018">
    <property type="protein sequence ID" value="KAG1796801.1"/>
    <property type="molecule type" value="Genomic_DNA"/>
</dbReference>
<feature type="domain" description="F-box" evidence="1">
    <location>
        <begin position="1"/>
        <end position="41"/>
    </location>
</feature>
<name>A0A9P7DK40_9AGAM</name>
<dbReference type="OrthoDB" id="3193353at2759"/>
<protein>
    <recommendedName>
        <fullName evidence="1">F-box domain-containing protein</fullName>
    </recommendedName>
</protein>
<dbReference type="AlphaFoldDB" id="A0A9P7DK40"/>
<evidence type="ECO:0000313" key="3">
    <source>
        <dbReference type="Proteomes" id="UP000719766"/>
    </source>
</evidence>
<dbReference type="GeneID" id="64591402"/>
<evidence type="ECO:0000259" key="1">
    <source>
        <dbReference type="PROSITE" id="PS50181"/>
    </source>
</evidence>
<dbReference type="InterPro" id="IPR001810">
    <property type="entry name" value="F-box_dom"/>
</dbReference>
<dbReference type="RefSeq" id="XP_041162158.1">
    <property type="nucleotide sequence ID" value="XM_041297638.1"/>
</dbReference>
<accession>A0A9P7DK40</accession>
<organism evidence="2 3">
    <name type="scientific">Suillus plorans</name>
    <dbReference type="NCBI Taxonomy" id="116603"/>
    <lineage>
        <taxon>Eukaryota</taxon>
        <taxon>Fungi</taxon>
        <taxon>Dikarya</taxon>
        <taxon>Basidiomycota</taxon>
        <taxon>Agaricomycotina</taxon>
        <taxon>Agaricomycetes</taxon>
        <taxon>Agaricomycetidae</taxon>
        <taxon>Boletales</taxon>
        <taxon>Suillineae</taxon>
        <taxon>Suillaceae</taxon>
        <taxon>Suillus</taxon>
    </lineage>
</organism>
<sequence>IPLDILFDIFQHLPIQSVLALRQTSKSFYAITRLRSLWALLLRTLVQEQNIPIPYFDGKSLGSLSALELERLTCRALALRSNWTNPNPNVKREIDFEEPSEKDLYIFSMEFLPGKRNRWFISVATRGVDQFRLQRVIQCWDLAVLQPVCIAKLTYMEGPYDRVVINDDPSSPAMIAIQSSLTEILTIDFEEKNPESAFVPLSTIDGLREIHLLSGSTLVTRRPEHDGEVSIWDISDQPYEKIQLVSPSLSPFHYCEAMHLCDDYIVIIRCQIVELYSTIPRPNNIATPGVSISYPLAQHSFQQLIQSVYMSGQVNWHAARSRRPSPINIVVRYRSTDLWPANTLHLFVLTPNPAYIPGRETSLYNLPYVAQPTLVQTIGSPVFSFQMSDVALGRYGTVIWLDNYYEDWAYAREPSEFDQRLAGQILTATGGFSTSQHGSHDSMVFRVRDRNDWRRVAIDEESGRIVVGDVDGAITLFEYL</sequence>
<proteinExistence type="predicted"/>
<dbReference type="InterPro" id="IPR036047">
    <property type="entry name" value="F-box-like_dom_sf"/>
</dbReference>